<gene>
    <name evidence="2" type="ORF">HK100_004667</name>
</gene>
<dbReference type="EMBL" id="JADGJH010002264">
    <property type="protein sequence ID" value="KAJ3100721.1"/>
    <property type="molecule type" value="Genomic_DNA"/>
</dbReference>
<keyword evidence="3" id="KW-1185">Reference proteome</keyword>
<evidence type="ECO:0000313" key="3">
    <source>
        <dbReference type="Proteomes" id="UP001211907"/>
    </source>
</evidence>
<comment type="caution">
    <text evidence="2">The sequence shown here is derived from an EMBL/GenBank/DDBJ whole genome shotgun (WGS) entry which is preliminary data.</text>
</comment>
<name>A0AAD5SSU4_9FUNG</name>
<dbReference type="Proteomes" id="UP001211907">
    <property type="component" value="Unassembled WGS sequence"/>
</dbReference>
<protein>
    <submittedName>
        <fullName evidence="2">Uncharacterized protein</fullName>
    </submittedName>
</protein>
<dbReference type="AlphaFoldDB" id="A0AAD5SSU4"/>
<organism evidence="2 3">
    <name type="scientific">Physocladia obscura</name>
    <dbReference type="NCBI Taxonomy" id="109957"/>
    <lineage>
        <taxon>Eukaryota</taxon>
        <taxon>Fungi</taxon>
        <taxon>Fungi incertae sedis</taxon>
        <taxon>Chytridiomycota</taxon>
        <taxon>Chytridiomycota incertae sedis</taxon>
        <taxon>Chytridiomycetes</taxon>
        <taxon>Chytridiales</taxon>
        <taxon>Chytriomycetaceae</taxon>
        <taxon>Physocladia</taxon>
    </lineage>
</organism>
<evidence type="ECO:0000256" key="1">
    <source>
        <dbReference type="SAM" id="MobiDB-lite"/>
    </source>
</evidence>
<evidence type="ECO:0000313" key="2">
    <source>
        <dbReference type="EMBL" id="KAJ3100721.1"/>
    </source>
</evidence>
<reference evidence="2" key="1">
    <citation type="submission" date="2020-05" db="EMBL/GenBank/DDBJ databases">
        <title>Phylogenomic resolution of chytrid fungi.</title>
        <authorList>
            <person name="Stajich J.E."/>
            <person name="Amses K."/>
            <person name="Simmons R."/>
            <person name="Seto K."/>
            <person name="Myers J."/>
            <person name="Bonds A."/>
            <person name="Quandt C.A."/>
            <person name="Barry K."/>
            <person name="Liu P."/>
            <person name="Grigoriev I."/>
            <person name="Longcore J.E."/>
            <person name="James T.Y."/>
        </authorList>
    </citation>
    <scope>NUCLEOTIDE SEQUENCE</scope>
    <source>
        <strain evidence="2">JEL0513</strain>
    </source>
</reference>
<accession>A0AAD5SSU4</accession>
<sequence length="102" mass="10787">MVLHAKRPTSDALPTRIRRPESVPAGVIHDGVTIRLKTEKVAVGRLSAAVRVEASDIVAGVQHQVAVVLHCKLVSGSSDRGACGQDPTLTDTGERDAVVTRE</sequence>
<feature type="region of interest" description="Disordered" evidence="1">
    <location>
        <begin position="77"/>
        <end position="102"/>
    </location>
</feature>
<proteinExistence type="predicted"/>
<feature type="compositionally biased region" description="Basic and acidic residues" evidence="1">
    <location>
        <begin position="92"/>
        <end position="102"/>
    </location>
</feature>